<evidence type="ECO:0000313" key="2">
    <source>
        <dbReference type="EMBL" id="KKM86679.1"/>
    </source>
</evidence>
<reference evidence="2" key="1">
    <citation type="journal article" date="2015" name="Nature">
        <title>Complex archaea that bridge the gap between prokaryotes and eukaryotes.</title>
        <authorList>
            <person name="Spang A."/>
            <person name="Saw J.H."/>
            <person name="Jorgensen S.L."/>
            <person name="Zaremba-Niedzwiedzka K."/>
            <person name="Martijn J."/>
            <person name="Lind A.E."/>
            <person name="van Eijk R."/>
            <person name="Schleper C."/>
            <person name="Guy L."/>
            <person name="Ettema T.J."/>
        </authorList>
    </citation>
    <scope>NUCLEOTIDE SEQUENCE</scope>
</reference>
<accession>A0A0F9KWH6</accession>
<proteinExistence type="predicted"/>
<sequence>MVRPAHNSREAARRKAQKRLEGLNYTPQTAKLLSELLIILSEENHSVRSYVLGAFSEIVSQKPTWEVIDCGYRIMKQKVVER</sequence>
<gene>
    <name evidence="2" type="ORF">LCGC14_1276660</name>
</gene>
<organism evidence="2">
    <name type="scientific">marine sediment metagenome</name>
    <dbReference type="NCBI Taxonomy" id="412755"/>
    <lineage>
        <taxon>unclassified sequences</taxon>
        <taxon>metagenomes</taxon>
        <taxon>ecological metagenomes</taxon>
    </lineage>
</organism>
<evidence type="ECO:0000256" key="1">
    <source>
        <dbReference type="SAM" id="MobiDB-lite"/>
    </source>
</evidence>
<name>A0A0F9KWH6_9ZZZZ</name>
<dbReference type="EMBL" id="LAZR01007216">
    <property type="protein sequence ID" value="KKM86679.1"/>
    <property type="molecule type" value="Genomic_DNA"/>
</dbReference>
<comment type="caution">
    <text evidence="2">The sequence shown here is derived from an EMBL/GenBank/DDBJ whole genome shotgun (WGS) entry which is preliminary data.</text>
</comment>
<feature type="region of interest" description="Disordered" evidence="1">
    <location>
        <begin position="1"/>
        <end position="20"/>
    </location>
</feature>
<feature type="compositionally biased region" description="Basic and acidic residues" evidence="1">
    <location>
        <begin position="7"/>
        <end position="20"/>
    </location>
</feature>
<dbReference type="AlphaFoldDB" id="A0A0F9KWH6"/>
<protein>
    <submittedName>
        <fullName evidence="2">Uncharacterized protein</fullName>
    </submittedName>
</protein>